<evidence type="ECO:0000313" key="4">
    <source>
        <dbReference type="EMBL" id="HIQ97502.1"/>
    </source>
</evidence>
<evidence type="ECO:0000259" key="2">
    <source>
        <dbReference type="PROSITE" id="PS50883"/>
    </source>
</evidence>
<dbReference type="InterPro" id="IPR000160">
    <property type="entry name" value="GGDEF_dom"/>
</dbReference>
<dbReference type="SMART" id="SM00052">
    <property type="entry name" value="EAL"/>
    <property type="match status" value="1"/>
</dbReference>
<keyword evidence="1" id="KW-0472">Membrane</keyword>
<reference evidence="4" key="2">
    <citation type="journal article" date="2021" name="PeerJ">
        <title>Extensive microbial diversity within the chicken gut microbiome revealed by metagenomics and culture.</title>
        <authorList>
            <person name="Gilroy R."/>
            <person name="Ravi A."/>
            <person name="Getino M."/>
            <person name="Pursley I."/>
            <person name="Horton D.L."/>
            <person name="Alikhan N.F."/>
            <person name="Baker D."/>
            <person name="Gharbi K."/>
            <person name="Hall N."/>
            <person name="Watson M."/>
            <person name="Adriaenssens E.M."/>
            <person name="Foster-Nyarko E."/>
            <person name="Jarju S."/>
            <person name="Secka A."/>
            <person name="Antonio M."/>
            <person name="Oren A."/>
            <person name="Chaudhuri R.R."/>
            <person name="La Ragione R."/>
            <person name="Hildebrand F."/>
            <person name="Pallen M.J."/>
        </authorList>
    </citation>
    <scope>NUCLEOTIDE SEQUENCE</scope>
    <source>
        <strain evidence="4">ChiSjej3B21-11622</strain>
    </source>
</reference>
<dbReference type="InterPro" id="IPR001633">
    <property type="entry name" value="EAL_dom"/>
</dbReference>
<accession>A0A9D0ZWW6</accession>
<dbReference type="PANTHER" id="PTHR33121">
    <property type="entry name" value="CYCLIC DI-GMP PHOSPHODIESTERASE PDEF"/>
    <property type="match status" value="1"/>
</dbReference>
<dbReference type="Gene3D" id="3.30.70.270">
    <property type="match status" value="1"/>
</dbReference>
<name>A0A9D0ZWW6_9FIRM</name>
<dbReference type="Gene3D" id="3.20.20.450">
    <property type="entry name" value="EAL domain"/>
    <property type="match status" value="1"/>
</dbReference>
<dbReference type="EMBL" id="DVFT01000197">
    <property type="protein sequence ID" value="HIQ97502.1"/>
    <property type="molecule type" value="Genomic_DNA"/>
</dbReference>
<dbReference type="InterPro" id="IPR035919">
    <property type="entry name" value="EAL_sf"/>
</dbReference>
<dbReference type="PROSITE" id="PS50887">
    <property type="entry name" value="GGDEF"/>
    <property type="match status" value="1"/>
</dbReference>
<protein>
    <submittedName>
        <fullName evidence="4">GGDEF domain-containing protein</fullName>
    </submittedName>
</protein>
<dbReference type="Pfam" id="PF00990">
    <property type="entry name" value="GGDEF"/>
    <property type="match status" value="1"/>
</dbReference>
<dbReference type="SUPFAM" id="SSF55073">
    <property type="entry name" value="Nucleotide cyclase"/>
    <property type="match status" value="1"/>
</dbReference>
<dbReference type="SMART" id="SM00267">
    <property type="entry name" value="GGDEF"/>
    <property type="match status" value="1"/>
</dbReference>
<proteinExistence type="predicted"/>
<keyword evidence="1" id="KW-0812">Transmembrane</keyword>
<feature type="domain" description="EAL" evidence="2">
    <location>
        <begin position="488"/>
        <end position="743"/>
    </location>
</feature>
<dbReference type="GO" id="GO:0071111">
    <property type="term" value="F:cyclic-guanylate-specific phosphodiesterase activity"/>
    <property type="evidence" value="ECO:0007669"/>
    <property type="project" value="InterPro"/>
</dbReference>
<dbReference type="InterPro" id="IPR050706">
    <property type="entry name" value="Cyclic-di-GMP_PDE-like"/>
</dbReference>
<dbReference type="Gene3D" id="3.30.450.20">
    <property type="entry name" value="PAS domain"/>
    <property type="match status" value="1"/>
</dbReference>
<dbReference type="Proteomes" id="UP000886886">
    <property type="component" value="Unassembled WGS sequence"/>
</dbReference>
<feature type="domain" description="GGDEF" evidence="3">
    <location>
        <begin position="349"/>
        <end position="480"/>
    </location>
</feature>
<dbReference type="AlphaFoldDB" id="A0A9D0ZWW6"/>
<dbReference type="PROSITE" id="PS50883">
    <property type="entry name" value="EAL"/>
    <property type="match status" value="1"/>
</dbReference>
<dbReference type="InterPro" id="IPR029787">
    <property type="entry name" value="Nucleotide_cyclase"/>
</dbReference>
<evidence type="ECO:0000259" key="3">
    <source>
        <dbReference type="PROSITE" id="PS50887"/>
    </source>
</evidence>
<sequence length="744" mass="85045">MTKKNNSLFSAYQVSHQALKTTVFVVILAAAIGLILWNMSGLNRAIGKSTESYVYEVSEKWTDAIEARFDTYELALQLVADSIPRLSDEEAVEEFLNRKSRILEFDQLVTVDRNRKIIPDDFKFTNYEDISGIAASFEKEETIVSAEGDDLMFSTPVYENGSVDKVLVGIRSRENVQALIQSKSFGGSSLTCIIDSEGQVIISPADVKPFLQLNDIFATEKDDPARRNVLKMEQDIIEGKSDVFTFTAADGSRLVLSYHPLGVNDWVLLTLVAADLISGETNTYVLYSIVIVGAMVLLFGGFFLNLLCFYRKSKRGLEKIAFCDPVTGGRNNAAFQLEYREKMIGQEQYPHTIALMNVKRFKFINENMGIQSGNEILKLIYHVLSSQVGEDEMVARGEADYFFLYLKDAEETVVRERLTRMVRQIHDRAIHSELRYYLEMRQGACIVREPGQDVSAIQERARIACRYPNVERECVFYSSQIAEPLKKEQELNAIFDHSIEKEEFQVFLQPKVRLEDGRTQGAEALVRWITSDGRMILPSDFIPVFEKNENICRLDYYVFEKVCQCLRRWMDNGIQPVPIAVNLSRAHVKNPDFLEEFAKTKERYAIPDGMLELELTESIFFDEEQRELGKQGIDKMHAEGFLCSLDDFGVGFSALALLKEFNVDTIKLDRQFFLDIDSEKSRSIIAAFLRLGEKLNIHIVAEGIETKKQLDYLKSVRCNMVQGYIFSKPLPIPDFEKWRKERGE</sequence>
<evidence type="ECO:0000313" key="5">
    <source>
        <dbReference type="Proteomes" id="UP000886886"/>
    </source>
</evidence>
<gene>
    <name evidence="4" type="ORF">IAB26_13190</name>
</gene>
<evidence type="ECO:0000256" key="1">
    <source>
        <dbReference type="SAM" id="Phobius"/>
    </source>
</evidence>
<dbReference type="SUPFAM" id="SSF141868">
    <property type="entry name" value="EAL domain-like"/>
    <property type="match status" value="1"/>
</dbReference>
<keyword evidence="1" id="KW-1133">Transmembrane helix</keyword>
<feature type="transmembrane region" description="Helical" evidence="1">
    <location>
        <begin position="21"/>
        <end position="39"/>
    </location>
</feature>
<dbReference type="PANTHER" id="PTHR33121:SF70">
    <property type="entry name" value="SIGNALING PROTEIN YKOW"/>
    <property type="match status" value="1"/>
</dbReference>
<reference evidence="4" key="1">
    <citation type="submission" date="2020-10" db="EMBL/GenBank/DDBJ databases">
        <authorList>
            <person name="Gilroy R."/>
        </authorList>
    </citation>
    <scope>NUCLEOTIDE SEQUENCE</scope>
    <source>
        <strain evidence="4">ChiSjej3B21-11622</strain>
    </source>
</reference>
<dbReference type="InterPro" id="IPR043128">
    <property type="entry name" value="Rev_trsase/Diguanyl_cyclase"/>
</dbReference>
<organism evidence="4 5">
    <name type="scientific">Candidatus Limivivens merdigallinarum</name>
    <dbReference type="NCBI Taxonomy" id="2840859"/>
    <lineage>
        <taxon>Bacteria</taxon>
        <taxon>Bacillati</taxon>
        <taxon>Bacillota</taxon>
        <taxon>Clostridia</taxon>
        <taxon>Lachnospirales</taxon>
        <taxon>Lachnospiraceae</taxon>
        <taxon>Lachnospiraceae incertae sedis</taxon>
        <taxon>Candidatus Limivivens</taxon>
    </lineage>
</organism>
<dbReference type="CDD" id="cd01948">
    <property type="entry name" value="EAL"/>
    <property type="match status" value="1"/>
</dbReference>
<feature type="transmembrane region" description="Helical" evidence="1">
    <location>
        <begin position="284"/>
        <end position="310"/>
    </location>
</feature>
<dbReference type="Pfam" id="PF00563">
    <property type="entry name" value="EAL"/>
    <property type="match status" value="1"/>
</dbReference>
<comment type="caution">
    <text evidence="4">The sequence shown here is derived from an EMBL/GenBank/DDBJ whole genome shotgun (WGS) entry which is preliminary data.</text>
</comment>